<dbReference type="PROSITE" id="PS51767">
    <property type="entry name" value="PEPTIDASE_A1"/>
    <property type="match status" value="1"/>
</dbReference>
<dbReference type="EMBL" id="JABFUD020000002">
    <property type="protein sequence ID" value="KAI5083570.1"/>
    <property type="molecule type" value="Genomic_DNA"/>
</dbReference>
<feature type="domain" description="Peptidase A1" evidence="3">
    <location>
        <begin position="40"/>
        <end position="377"/>
    </location>
</feature>
<evidence type="ECO:0000256" key="1">
    <source>
        <dbReference type="ARBA" id="ARBA00007447"/>
    </source>
</evidence>
<organism evidence="4 5">
    <name type="scientific">Adiantum capillus-veneris</name>
    <name type="common">Maidenhair fern</name>
    <dbReference type="NCBI Taxonomy" id="13818"/>
    <lineage>
        <taxon>Eukaryota</taxon>
        <taxon>Viridiplantae</taxon>
        <taxon>Streptophyta</taxon>
        <taxon>Embryophyta</taxon>
        <taxon>Tracheophyta</taxon>
        <taxon>Polypodiopsida</taxon>
        <taxon>Polypodiidae</taxon>
        <taxon>Polypodiales</taxon>
        <taxon>Pteridineae</taxon>
        <taxon>Pteridaceae</taxon>
        <taxon>Vittarioideae</taxon>
        <taxon>Adiantum</taxon>
    </lineage>
</organism>
<dbReference type="InterPro" id="IPR032799">
    <property type="entry name" value="TAXi_C"/>
</dbReference>
<comment type="caution">
    <text evidence="4">The sequence shown here is derived from an EMBL/GenBank/DDBJ whole genome shotgun (WGS) entry which is preliminary data.</text>
</comment>
<dbReference type="Pfam" id="PF14541">
    <property type="entry name" value="TAXi_C"/>
    <property type="match status" value="1"/>
</dbReference>
<dbReference type="GO" id="GO:0006508">
    <property type="term" value="P:proteolysis"/>
    <property type="evidence" value="ECO:0007669"/>
    <property type="project" value="InterPro"/>
</dbReference>
<dbReference type="Gene3D" id="2.40.70.10">
    <property type="entry name" value="Acid Proteases"/>
    <property type="match status" value="3"/>
</dbReference>
<protein>
    <recommendedName>
        <fullName evidence="3">Peptidase A1 domain-containing protein</fullName>
    </recommendedName>
</protein>
<dbReference type="InterPro" id="IPR021109">
    <property type="entry name" value="Peptidase_aspartic_dom_sf"/>
</dbReference>
<proteinExistence type="inferred from homology"/>
<evidence type="ECO:0000313" key="4">
    <source>
        <dbReference type="EMBL" id="KAI5083570.1"/>
    </source>
</evidence>
<feature type="signal peptide" evidence="2">
    <location>
        <begin position="1"/>
        <end position="19"/>
    </location>
</feature>
<dbReference type="InterPro" id="IPR033121">
    <property type="entry name" value="PEPTIDASE_A1"/>
</dbReference>
<dbReference type="Pfam" id="PF14543">
    <property type="entry name" value="TAXi_N"/>
    <property type="match status" value="1"/>
</dbReference>
<evidence type="ECO:0000259" key="3">
    <source>
        <dbReference type="PROSITE" id="PS51767"/>
    </source>
</evidence>
<dbReference type="PANTHER" id="PTHR47965">
    <property type="entry name" value="ASPARTYL PROTEASE-RELATED"/>
    <property type="match status" value="1"/>
</dbReference>
<reference evidence="4" key="1">
    <citation type="submission" date="2021-01" db="EMBL/GenBank/DDBJ databases">
        <title>Adiantum capillus-veneris genome.</title>
        <authorList>
            <person name="Fang Y."/>
            <person name="Liao Q."/>
        </authorList>
    </citation>
    <scope>NUCLEOTIDE SEQUENCE</scope>
    <source>
        <strain evidence="4">H3</strain>
        <tissue evidence="4">Leaf</tissue>
    </source>
</reference>
<dbReference type="GO" id="GO:0004190">
    <property type="term" value="F:aspartic-type endopeptidase activity"/>
    <property type="evidence" value="ECO:0007669"/>
    <property type="project" value="InterPro"/>
</dbReference>
<dbReference type="PANTHER" id="PTHR47965:SF63">
    <property type="entry name" value="OS01G0937200 PROTEIN"/>
    <property type="match status" value="1"/>
</dbReference>
<name>A0A9D4VCK7_ADICA</name>
<gene>
    <name evidence="4" type="ORF">GOP47_0003313</name>
</gene>
<keyword evidence="5" id="KW-1185">Reference proteome</keyword>
<feature type="chain" id="PRO_5038888139" description="Peptidase A1 domain-containing protein" evidence="2">
    <location>
        <begin position="20"/>
        <end position="398"/>
    </location>
</feature>
<evidence type="ECO:0000256" key="2">
    <source>
        <dbReference type="SAM" id="SignalP"/>
    </source>
</evidence>
<dbReference type="OrthoDB" id="1904546at2759"/>
<dbReference type="InterPro" id="IPR001461">
    <property type="entry name" value="Aspartic_peptidase_A1"/>
</dbReference>
<evidence type="ECO:0000313" key="5">
    <source>
        <dbReference type="Proteomes" id="UP000886520"/>
    </source>
</evidence>
<dbReference type="AlphaFoldDB" id="A0A9D4VCK7"/>
<sequence>MRFVRAILVVYCIAASVAAAAAAAEHGLLAEVWLDTSGHYVAQLHIGTPPQPKLLLLDIAQNSISVQCDEAPNSDATLPFVPPSSTTFRTVIRGGSPVFVDFPIAKQMQLVADSFTFNATDGINPGQHDVEVKGMKFFCASPSPQQPTGVAGLGRGKLALPSALAIHQKLPRRFAYCLSGNAQTRTPLFLGSSNYTFLPGLQFMSNLQHTPLLKPTKKRTGYRVGLFSVKVGDTTLSIHPKVFRGGLEVSTTEPYTKLVRPAYVALVDAFRRAESGIRRVPARAPFETCYNATGLGSTRVGPPVNVISFVFGDKKGTGAAEWPMYGASSMVFVSEDVMCLGFLDAGPLPAAHSVLGTYQQQESLVELDLEHNQLAFFATLMFVRTSCGNFNFTQGNFF</sequence>
<accession>A0A9D4VCK7</accession>
<comment type="similarity">
    <text evidence="1">Belongs to the peptidase A1 family.</text>
</comment>
<dbReference type="InterPro" id="IPR032861">
    <property type="entry name" value="TAXi_N"/>
</dbReference>
<keyword evidence="2" id="KW-0732">Signal</keyword>
<dbReference type="SUPFAM" id="SSF50630">
    <property type="entry name" value="Acid proteases"/>
    <property type="match status" value="1"/>
</dbReference>
<dbReference type="Proteomes" id="UP000886520">
    <property type="component" value="Chromosome 3"/>
</dbReference>